<accession>A0A8H4L1L9</accession>
<comment type="caution">
    <text evidence="2">The sequence shown here is derived from an EMBL/GenBank/DDBJ whole genome shotgun (WGS) entry which is preliminary data.</text>
</comment>
<name>A0A8H4L1L9_9HYPO</name>
<dbReference type="Pfam" id="PF11905">
    <property type="entry name" value="DUF3425"/>
    <property type="match status" value="1"/>
</dbReference>
<evidence type="ECO:0008006" key="4">
    <source>
        <dbReference type="Google" id="ProtNLM"/>
    </source>
</evidence>
<gene>
    <name evidence="2" type="ORF">FALBO_13238</name>
</gene>
<proteinExistence type="predicted"/>
<dbReference type="PANTHER" id="PTHR37012:SF2">
    <property type="entry name" value="BZIP DOMAIN-CONTAINING PROTEIN-RELATED"/>
    <property type="match status" value="1"/>
</dbReference>
<dbReference type="AlphaFoldDB" id="A0A8H4L1L9"/>
<evidence type="ECO:0000313" key="3">
    <source>
        <dbReference type="Proteomes" id="UP000554235"/>
    </source>
</evidence>
<feature type="compositionally biased region" description="Basic and acidic residues" evidence="1">
    <location>
        <begin position="21"/>
        <end position="35"/>
    </location>
</feature>
<evidence type="ECO:0000256" key="1">
    <source>
        <dbReference type="SAM" id="MobiDB-lite"/>
    </source>
</evidence>
<dbReference type="PANTHER" id="PTHR37012">
    <property type="entry name" value="B-ZIP TRANSCRIPTION FACTOR (EUROFUNG)-RELATED"/>
    <property type="match status" value="1"/>
</dbReference>
<dbReference type="OrthoDB" id="2985014at2759"/>
<keyword evidence="3" id="KW-1185">Reference proteome</keyword>
<sequence length="532" mass="60535">MSSNWKNRYTEKQLEKKRRADRLGKQRLRNESKRKAAELGTQLQLSLGGESAQLIRQLTEENARLRSAVEYYRSRLQVIIGCSRDCLEYDWQSTGTRASTGPDISLADNFQAEQGLELHKEKGLGPTANCTSAYFQAGMLINIAAPLHSSDIPVNRILESVIAWKRSKNHRLGSQSLGELFSQSQSSGSSGTSDELDRRISSKLFYKYFFEALTTGKSFPMKEDDQLCQLAPGQLSDIERQKRMTALCTYDMLRPWISLFASLHEWSAIFWSLFKSFQFLTFPTLETLHEIPCCLWPTPAQFLQEHLAFVDYLIWPRLRDALTQKNSQYEPEVLIREIFRKFELRKTETALREPIFVLAADAVDIKPSAAMRDIIYNLENFQMHENFEGTYPDLAWCIAMDTGIGERDTITGIPHAKNRPLAFGNVFGSKRWDDNHQRSDYTTPEWMMRPSSFNCGGGNIDSLGLSATADTLFGCTGTAVEDLGFDPAHRPDDFVQCTSDNIECDVGQDFSPRLSSFPDSIDWETLSFPQNF</sequence>
<protein>
    <recommendedName>
        <fullName evidence="4">BZIP domain-containing protein</fullName>
    </recommendedName>
</protein>
<dbReference type="EMBL" id="JAADYS010002043">
    <property type="protein sequence ID" value="KAF4459995.1"/>
    <property type="molecule type" value="Genomic_DNA"/>
</dbReference>
<reference evidence="2 3" key="1">
    <citation type="submission" date="2020-01" db="EMBL/GenBank/DDBJ databases">
        <title>Identification and distribution of gene clusters putatively required for synthesis of sphingolipid metabolism inhibitors in phylogenetically diverse species of the filamentous fungus Fusarium.</title>
        <authorList>
            <person name="Kim H.-S."/>
            <person name="Busman M."/>
            <person name="Brown D.W."/>
            <person name="Divon H."/>
            <person name="Uhlig S."/>
            <person name="Proctor R.H."/>
        </authorList>
    </citation>
    <scope>NUCLEOTIDE SEQUENCE [LARGE SCALE GENOMIC DNA]</scope>
    <source>
        <strain evidence="2 3">NRRL 20459</strain>
    </source>
</reference>
<organism evidence="2 3">
    <name type="scientific">Fusarium albosuccineum</name>
    <dbReference type="NCBI Taxonomy" id="1237068"/>
    <lineage>
        <taxon>Eukaryota</taxon>
        <taxon>Fungi</taxon>
        <taxon>Dikarya</taxon>
        <taxon>Ascomycota</taxon>
        <taxon>Pezizomycotina</taxon>
        <taxon>Sordariomycetes</taxon>
        <taxon>Hypocreomycetidae</taxon>
        <taxon>Hypocreales</taxon>
        <taxon>Nectriaceae</taxon>
        <taxon>Fusarium</taxon>
        <taxon>Fusarium decemcellulare species complex</taxon>
    </lineage>
</organism>
<evidence type="ECO:0000313" key="2">
    <source>
        <dbReference type="EMBL" id="KAF4459995.1"/>
    </source>
</evidence>
<dbReference type="InterPro" id="IPR021833">
    <property type="entry name" value="DUF3425"/>
</dbReference>
<feature type="region of interest" description="Disordered" evidence="1">
    <location>
        <begin position="1"/>
        <end position="35"/>
    </location>
</feature>
<dbReference type="Proteomes" id="UP000554235">
    <property type="component" value="Unassembled WGS sequence"/>
</dbReference>